<dbReference type="Proteomes" id="UP000800040">
    <property type="component" value="Unassembled WGS sequence"/>
</dbReference>
<reference evidence="1" key="1">
    <citation type="submission" date="2020-01" db="EMBL/GenBank/DDBJ databases">
        <authorList>
            <consortium name="DOE Joint Genome Institute"/>
            <person name="Haridas S."/>
            <person name="Albert R."/>
            <person name="Binder M."/>
            <person name="Bloem J."/>
            <person name="Labutti K."/>
            <person name="Salamov A."/>
            <person name="Andreopoulos B."/>
            <person name="Baker S.E."/>
            <person name="Barry K."/>
            <person name="Bills G."/>
            <person name="Bluhm B.H."/>
            <person name="Cannon C."/>
            <person name="Castanera R."/>
            <person name="Culley D.E."/>
            <person name="Daum C."/>
            <person name="Ezra D."/>
            <person name="Gonzalez J.B."/>
            <person name="Henrissat B."/>
            <person name="Kuo A."/>
            <person name="Liang C."/>
            <person name="Lipzen A."/>
            <person name="Lutzoni F."/>
            <person name="Magnuson J."/>
            <person name="Mondo S."/>
            <person name="Nolan M."/>
            <person name="Ohm R."/>
            <person name="Pangilinan J."/>
            <person name="Park H.-J."/>
            <person name="Ramirez L."/>
            <person name="Alfaro M."/>
            <person name="Sun H."/>
            <person name="Tritt A."/>
            <person name="Yoshinaga Y."/>
            <person name="Zwiers L.-H."/>
            <person name="Turgeon B.G."/>
            <person name="Goodwin S.B."/>
            <person name="Spatafora J.W."/>
            <person name="Crous P.W."/>
            <person name="Grigoriev I.V."/>
        </authorList>
    </citation>
    <scope>NUCLEOTIDE SEQUENCE</scope>
    <source>
        <strain evidence="1">P77</strain>
    </source>
</reference>
<protein>
    <submittedName>
        <fullName evidence="1">Uncharacterized protein</fullName>
    </submittedName>
</protein>
<accession>A0A6A5KTL2</accession>
<evidence type="ECO:0000313" key="2">
    <source>
        <dbReference type="Proteomes" id="UP000800040"/>
    </source>
</evidence>
<gene>
    <name evidence="1" type="ORF">BDW02DRAFT_34392</name>
</gene>
<evidence type="ECO:0000313" key="1">
    <source>
        <dbReference type="EMBL" id="KAF1838236.1"/>
    </source>
</evidence>
<dbReference type="AlphaFoldDB" id="A0A6A5KTL2"/>
<keyword evidence="2" id="KW-1185">Reference proteome</keyword>
<organism evidence="1 2">
    <name type="scientific">Decorospora gaudefroyi</name>
    <dbReference type="NCBI Taxonomy" id="184978"/>
    <lineage>
        <taxon>Eukaryota</taxon>
        <taxon>Fungi</taxon>
        <taxon>Dikarya</taxon>
        <taxon>Ascomycota</taxon>
        <taxon>Pezizomycotina</taxon>
        <taxon>Dothideomycetes</taxon>
        <taxon>Pleosporomycetidae</taxon>
        <taxon>Pleosporales</taxon>
        <taxon>Pleosporineae</taxon>
        <taxon>Pleosporaceae</taxon>
        <taxon>Decorospora</taxon>
    </lineage>
</organism>
<proteinExistence type="predicted"/>
<sequence length="108" mass="12340">MMLCRLYRGFDCRPDKKGCFTLTMRRRHGLHCGVEWQSSRRLDCGLNVAVECFELTDNTTRSDILPSQCRSLQYFTVAGSSLVVLGTGSCSWLRSSPFLLCRQPRDKL</sequence>
<dbReference type="EMBL" id="ML975254">
    <property type="protein sequence ID" value="KAF1838236.1"/>
    <property type="molecule type" value="Genomic_DNA"/>
</dbReference>
<name>A0A6A5KTL2_9PLEO</name>